<dbReference type="AlphaFoldDB" id="A0A9Q8WBS5"/>
<feature type="compositionally biased region" description="Polar residues" evidence="7">
    <location>
        <begin position="239"/>
        <end position="249"/>
    </location>
</feature>
<evidence type="ECO:0000256" key="2">
    <source>
        <dbReference type="ARBA" id="ARBA00007475"/>
    </source>
</evidence>
<sequence>MQPLPTCLSVAVYSLSHTTQRPHHHHAVIPLFSSVARICFTVRVSIPTDLTCGRLTAAKNRPSRLAYSHDAAVAASFTPVTLTYRLVPIFVTPAHWFFPLSAVPPLHPPPTPTTSCGRVVLHQLLRANSTSTSHAPRSAVLKANSIAHSNAGTVWALLYVDIEPRCHPEPEPAPSLLFLQRLPLFPATPRTTNMSDDGPRLIRPIPRRPFELNHIAPTPPEDNSSSPSPNPEFDLSRLHNAQTTSSESGSIPRAQSVLNMTASTLFGIYSPTTYGRDSRDEPDTPWGTGAQTPIKRANVDDTTFELMKDRSNLLRRRPSYRSGAKTPPPSTTTTALFNLSRIALLFVIGMGYGLMVTRLQNEHRFSSFQVDSMMKPGYDWQYLTLWGLSGVGLGGLLPWFDGVWEDTFGKEEVVLEETNGSPPPEDVSPVKDWAVVVRSIGAFVGIVFAIRKLPWASTLQVSLTLALVNPFLWYLIDRSKPGFLLSAAVGLAGSAVLLGINPDVMPTPSSLTYRNESERAYSEPIALGGLASQETIETGIWMLSVLFCSCVCFGNIGRRLALNKSASARGRWAGTR</sequence>
<keyword evidence="10" id="KW-1185">Reference proteome</keyword>
<dbReference type="RefSeq" id="XP_049139586.1">
    <property type="nucleotide sequence ID" value="XM_049282443.1"/>
</dbReference>
<feature type="transmembrane region" description="Helical" evidence="8">
    <location>
        <begin position="482"/>
        <end position="500"/>
    </location>
</feature>
<dbReference type="InterPro" id="IPR025929">
    <property type="entry name" value="INSIG_fam"/>
</dbReference>
<dbReference type="GeneID" id="73337453"/>
<dbReference type="PANTHER" id="PTHR15301">
    <property type="entry name" value="INSULIN-INDUCED GENE 1"/>
    <property type="match status" value="1"/>
</dbReference>
<organism evidence="9 10">
    <name type="scientific">Colletotrichum lupini</name>
    <dbReference type="NCBI Taxonomy" id="145971"/>
    <lineage>
        <taxon>Eukaryota</taxon>
        <taxon>Fungi</taxon>
        <taxon>Dikarya</taxon>
        <taxon>Ascomycota</taxon>
        <taxon>Pezizomycotina</taxon>
        <taxon>Sordariomycetes</taxon>
        <taxon>Hypocreomycetidae</taxon>
        <taxon>Glomerellales</taxon>
        <taxon>Glomerellaceae</taxon>
        <taxon>Colletotrichum</taxon>
        <taxon>Colletotrichum acutatum species complex</taxon>
    </lineage>
</organism>
<feature type="region of interest" description="Disordered" evidence="7">
    <location>
        <begin position="211"/>
        <end position="253"/>
    </location>
</feature>
<evidence type="ECO:0000256" key="8">
    <source>
        <dbReference type="SAM" id="Phobius"/>
    </source>
</evidence>
<feature type="transmembrane region" description="Helical" evidence="8">
    <location>
        <begin position="457"/>
        <end position="476"/>
    </location>
</feature>
<keyword evidence="3 8" id="KW-0812">Transmembrane</keyword>
<dbReference type="PANTHER" id="PTHR15301:SF3">
    <property type="entry name" value="PROTEIN NSG1-RELATED"/>
    <property type="match status" value="1"/>
</dbReference>
<comment type="subcellular location">
    <subcellularLocation>
        <location evidence="1">Endoplasmic reticulum membrane</location>
        <topology evidence="1">Multi-pass membrane protein</topology>
    </subcellularLocation>
</comment>
<gene>
    <name evidence="9" type="ORF">CLUP02_03421</name>
</gene>
<dbReference type="GO" id="GO:0016126">
    <property type="term" value="P:sterol biosynthetic process"/>
    <property type="evidence" value="ECO:0007669"/>
    <property type="project" value="TreeGrafter"/>
</dbReference>
<name>A0A9Q8WBS5_9PEZI</name>
<keyword evidence="5 8" id="KW-1133">Transmembrane helix</keyword>
<evidence type="ECO:0000313" key="9">
    <source>
        <dbReference type="EMBL" id="UQC77948.1"/>
    </source>
</evidence>
<evidence type="ECO:0000256" key="7">
    <source>
        <dbReference type="SAM" id="MobiDB-lite"/>
    </source>
</evidence>
<dbReference type="GO" id="GO:0005789">
    <property type="term" value="C:endoplasmic reticulum membrane"/>
    <property type="evidence" value="ECO:0007669"/>
    <property type="project" value="UniProtKB-SubCell"/>
</dbReference>
<evidence type="ECO:0000256" key="5">
    <source>
        <dbReference type="ARBA" id="ARBA00022989"/>
    </source>
</evidence>
<protein>
    <submittedName>
        <fullName evidence="9">Insulin-induced protein</fullName>
    </submittedName>
</protein>
<proteinExistence type="inferred from homology"/>
<keyword evidence="6 8" id="KW-0472">Membrane</keyword>
<keyword evidence="4" id="KW-0256">Endoplasmic reticulum</keyword>
<evidence type="ECO:0000256" key="4">
    <source>
        <dbReference type="ARBA" id="ARBA00022824"/>
    </source>
</evidence>
<feature type="region of interest" description="Disordered" evidence="7">
    <location>
        <begin position="272"/>
        <end position="293"/>
    </location>
</feature>
<dbReference type="EMBL" id="CP019474">
    <property type="protein sequence ID" value="UQC77948.1"/>
    <property type="molecule type" value="Genomic_DNA"/>
</dbReference>
<comment type="similarity">
    <text evidence="2">Belongs to the INSIG family.</text>
</comment>
<dbReference type="Pfam" id="PF07281">
    <property type="entry name" value="INSIG"/>
    <property type="match status" value="1"/>
</dbReference>
<accession>A0A9Q8WBS5</accession>
<evidence type="ECO:0000256" key="3">
    <source>
        <dbReference type="ARBA" id="ARBA00022692"/>
    </source>
</evidence>
<dbReference type="KEGG" id="clup:CLUP02_03421"/>
<reference evidence="9" key="1">
    <citation type="journal article" date="2021" name="Mol. Plant Microbe Interact.">
        <title>Complete Genome Sequence of the Plant-Pathogenic Fungus Colletotrichum lupini.</title>
        <authorList>
            <person name="Baroncelli R."/>
            <person name="Pensec F."/>
            <person name="Da Lio D."/>
            <person name="Boufleur T."/>
            <person name="Vicente I."/>
            <person name="Sarrocco S."/>
            <person name="Picot A."/>
            <person name="Baraldi E."/>
            <person name="Sukno S."/>
            <person name="Thon M."/>
            <person name="Le Floch G."/>
        </authorList>
    </citation>
    <scope>NUCLEOTIDE SEQUENCE</scope>
    <source>
        <strain evidence="9">IMI 504893</strain>
    </source>
</reference>
<evidence type="ECO:0000256" key="1">
    <source>
        <dbReference type="ARBA" id="ARBA00004477"/>
    </source>
</evidence>
<dbReference type="Proteomes" id="UP000830671">
    <property type="component" value="Chromosome 2"/>
</dbReference>
<feature type="transmembrane region" description="Helical" evidence="8">
    <location>
        <begin position="339"/>
        <end position="359"/>
    </location>
</feature>
<feature type="transmembrane region" description="Helical" evidence="8">
    <location>
        <begin position="380"/>
        <end position="400"/>
    </location>
</feature>
<evidence type="ECO:0000256" key="6">
    <source>
        <dbReference type="ARBA" id="ARBA00023136"/>
    </source>
</evidence>
<evidence type="ECO:0000313" key="10">
    <source>
        <dbReference type="Proteomes" id="UP000830671"/>
    </source>
</evidence>